<dbReference type="Gene3D" id="2.130.10.10">
    <property type="entry name" value="YVTN repeat-like/Quinoprotein amine dehydrogenase"/>
    <property type="match status" value="2"/>
</dbReference>
<reference evidence="2 3" key="1">
    <citation type="journal article" date="2018" name="ISME J.">
        <title>A methanotrophic archaeon couples anaerobic oxidation of methane to Fe(III) reduction.</title>
        <authorList>
            <person name="Cai C."/>
            <person name="Leu A.O."/>
            <person name="Xie G.J."/>
            <person name="Guo J."/>
            <person name="Feng Y."/>
            <person name="Zhao J.X."/>
            <person name="Tyson G.W."/>
            <person name="Yuan Z."/>
            <person name="Hu S."/>
        </authorList>
    </citation>
    <scope>NUCLEOTIDE SEQUENCE [LARGE SCALE GENOMIC DNA]</scope>
    <source>
        <strain evidence="2">FeB_12</strain>
    </source>
</reference>
<keyword evidence="1" id="KW-0732">Signal</keyword>
<dbReference type="SUPFAM" id="SSF50998">
    <property type="entry name" value="Quinoprotein alcohol dehydrogenase-like"/>
    <property type="match status" value="1"/>
</dbReference>
<comment type="caution">
    <text evidence="2">The sequence shown here is derived from an EMBL/GenBank/DDBJ whole genome shotgun (WGS) entry which is preliminary data.</text>
</comment>
<dbReference type="InterPro" id="IPR011047">
    <property type="entry name" value="Quinoprotein_ADH-like_sf"/>
</dbReference>
<feature type="signal peptide" evidence="1">
    <location>
        <begin position="1"/>
        <end position="24"/>
    </location>
</feature>
<feature type="chain" id="PRO_5032580039" evidence="1">
    <location>
        <begin position="25"/>
        <end position="491"/>
    </location>
</feature>
<dbReference type="SUPFAM" id="SSF63829">
    <property type="entry name" value="Calcium-dependent phosphotriesterase"/>
    <property type="match status" value="1"/>
</dbReference>
<proteinExistence type="predicted"/>
<accession>A0A855X1X3</accession>
<dbReference type="AlphaFoldDB" id="A0A855X1X3"/>
<dbReference type="Proteomes" id="UP000250918">
    <property type="component" value="Unassembled WGS sequence"/>
</dbReference>
<dbReference type="InterPro" id="IPR015943">
    <property type="entry name" value="WD40/YVTN_repeat-like_dom_sf"/>
</dbReference>
<organism evidence="2 3">
    <name type="scientific">candidate division GN15 bacterium</name>
    <dbReference type="NCBI Taxonomy" id="2072418"/>
    <lineage>
        <taxon>Bacteria</taxon>
        <taxon>candidate division GN15</taxon>
    </lineage>
</organism>
<protein>
    <submittedName>
        <fullName evidence="2">Uncharacterized protein</fullName>
    </submittedName>
</protein>
<gene>
    <name evidence="2" type="ORF">C3F09_12375</name>
</gene>
<sequence>MKVVRIITIAGGLLLFCLTAPAMAYRDSGQVVNYSDFKYITTIATSAQRTYVGTSQGVIVFNKTTNSWETPLTGLDGIDPGAIRKLWVDQFDEQVYAETDVGLYELDLTFGRWVTQLSVPTLESLDKHIAPPQVLFPPFGYDYDGNGGLIDPQGRKFRISDIVDDGSGTLWIGTWGLGLFQADVNSKIVEPLPFGLLQNEIFALRENDSTLYIAGPAYANRRTGLTEFNLRTNDFMYIETGPGFDLPADDIECLDVVGNRLIVGTTEGLFDLDRKSGRAIGRVDHGMKADSSVFTAVKVVGDSIFAGTNDGLFVLTGKSKPASSIVYSTLIGHIIYDLKLVQDQIWIGSDIGAYRFSLVTGKLQKFQDPDQLLFDRVFNIAVTKNDLWLTSDAGAVRIDLDSGYTTAYPISSRLIGRRPIAANDSIAALATDLGVTIIYLDDQHWTSRELTTLDGLPSPDVYALVLDGDYLWVGTDRGLSRIDWTNPRLRP</sequence>
<dbReference type="EMBL" id="PQAP01000218">
    <property type="protein sequence ID" value="PWB68071.1"/>
    <property type="molecule type" value="Genomic_DNA"/>
</dbReference>
<evidence type="ECO:0000313" key="3">
    <source>
        <dbReference type="Proteomes" id="UP000250918"/>
    </source>
</evidence>
<name>A0A855X1X3_9BACT</name>
<evidence type="ECO:0000256" key="1">
    <source>
        <dbReference type="SAM" id="SignalP"/>
    </source>
</evidence>
<evidence type="ECO:0000313" key="2">
    <source>
        <dbReference type="EMBL" id="PWB68071.1"/>
    </source>
</evidence>